<keyword evidence="3" id="KW-0732">Signal</keyword>
<evidence type="ECO:0000313" key="13">
    <source>
        <dbReference type="Proteomes" id="UP000827892"/>
    </source>
</evidence>
<dbReference type="InterPro" id="IPR006693">
    <property type="entry name" value="AB_hydrolase_lipase"/>
</dbReference>
<keyword evidence="4 9" id="KW-0378">Hydrolase</keyword>
<dbReference type="InterPro" id="IPR029058">
    <property type="entry name" value="AB_hydrolase_fold"/>
</dbReference>
<evidence type="ECO:0000256" key="5">
    <source>
        <dbReference type="ARBA" id="ARBA00022963"/>
    </source>
</evidence>
<keyword evidence="7" id="KW-0325">Glycoprotein</keyword>
<evidence type="ECO:0000256" key="3">
    <source>
        <dbReference type="ARBA" id="ARBA00022729"/>
    </source>
</evidence>
<keyword evidence="8" id="KW-0458">Lysosome</keyword>
<evidence type="ECO:0000256" key="2">
    <source>
        <dbReference type="ARBA" id="ARBA00010701"/>
    </source>
</evidence>
<sequence length="424" mass="48081">MNDKVIVSRRTKMLFSLLISSKFLISSCLLFLSVAAHEDTDPELNMNTSQIIERWGYKAEVHTVTTEDGYILEMQRIPNGKKSVSWPNGKKPVVLMQHGLLACASDWVVNLPDQSAAYVFADAGFDVWLGNVRGTTYGRKHTTLDPKETPFWQFSWDEMAQYDLTAMVDHVLAMTGQENLYYMGHSQGTLIMFTRLAKDTDGSFAKKIKRYFALAPIGSVKNIKGFLSYFAHKFSPEFDGWYDLFGSKDFLPDNWITKEASKDICGSSEKEAEMCDNELFLIAGPESNQWNASRTAVYSSQDPAGTSTQNIVHWMQMVRHGRVPAFDWGKKINKKKYGQDTPPEYDFSAIKGTKIHLYWSDDDWLGDPTDIHDFLLKELNPAVIAENVNLKNFNHLDFSWGLSATPEVYLPALKTCTDDYLGKS</sequence>
<dbReference type="SUPFAM" id="SSF53474">
    <property type="entry name" value="alpha/beta-Hydrolases"/>
    <property type="match status" value="1"/>
</dbReference>
<evidence type="ECO:0000256" key="7">
    <source>
        <dbReference type="ARBA" id="ARBA00023180"/>
    </source>
</evidence>
<gene>
    <name evidence="12" type="ORF">L3Y34_008924</name>
</gene>
<evidence type="ECO:0000256" key="9">
    <source>
        <dbReference type="PIRNR" id="PIRNR000862"/>
    </source>
</evidence>
<keyword evidence="5 9" id="KW-0442">Lipid degradation</keyword>
<dbReference type="PANTHER" id="PTHR11005">
    <property type="entry name" value="LYSOSOMAL ACID LIPASE-RELATED"/>
    <property type="match status" value="1"/>
</dbReference>
<feature type="active site" description="Charge relay system" evidence="10">
    <location>
        <position position="395"/>
    </location>
</feature>
<evidence type="ECO:0000256" key="4">
    <source>
        <dbReference type="ARBA" id="ARBA00022801"/>
    </source>
</evidence>
<evidence type="ECO:0000256" key="1">
    <source>
        <dbReference type="ARBA" id="ARBA00004227"/>
    </source>
</evidence>
<feature type="domain" description="Partial AB-hydrolase lipase" evidence="11">
    <location>
        <begin position="48"/>
        <end position="111"/>
    </location>
</feature>
<evidence type="ECO:0000256" key="8">
    <source>
        <dbReference type="ARBA" id="ARBA00023228"/>
    </source>
</evidence>
<comment type="similarity">
    <text evidence="2 9">Belongs to the AB hydrolase superfamily. Lipase family.</text>
</comment>
<dbReference type="Pfam" id="PF04083">
    <property type="entry name" value="Abhydro_lipase"/>
    <property type="match status" value="1"/>
</dbReference>
<dbReference type="PIRSF" id="PIRSF000862">
    <property type="entry name" value="Steryl_ester_lip"/>
    <property type="match status" value="1"/>
</dbReference>
<dbReference type="GO" id="GO:0043202">
    <property type="term" value="C:lysosomal lumen"/>
    <property type="evidence" value="ECO:0007669"/>
    <property type="project" value="UniProtKB-SubCell"/>
</dbReference>
<dbReference type="Proteomes" id="UP000827892">
    <property type="component" value="Chromosome V"/>
</dbReference>
<reference evidence="12 13" key="1">
    <citation type="submission" date="2022-02" db="EMBL/GenBank/DDBJ databases">
        <title>Chromosome-level reference genomes for two strains of Caenorhabditis briggsae: an improved platform for comparative genomics.</title>
        <authorList>
            <person name="Stevens L."/>
            <person name="Andersen E.C."/>
        </authorList>
    </citation>
    <scope>NUCLEOTIDE SEQUENCE [LARGE SCALE GENOMIC DNA]</scope>
    <source>
        <strain evidence="12">QX1410_ONT</strain>
        <tissue evidence="12">Whole-organism</tissue>
    </source>
</reference>
<accession>A0AAE9D1U2</accession>
<protein>
    <recommendedName>
        <fullName evidence="9">Lipase</fullName>
    </recommendedName>
</protein>
<dbReference type="EMBL" id="CP090895">
    <property type="protein sequence ID" value="ULT90968.1"/>
    <property type="molecule type" value="Genomic_DNA"/>
</dbReference>
<feature type="active site" description="Charge relay system" evidence="10">
    <location>
        <position position="363"/>
    </location>
</feature>
<dbReference type="GO" id="GO:0016042">
    <property type="term" value="P:lipid catabolic process"/>
    <property type="evidence" value="ECO:0007669"/>
    <property type="project" value="UniProtKB-KW"/>
</dbReference>
<feature type="active site" description="Nucleophile" evidence="10">
    <location>
        <position position="186"/>
    </location>
</feature>
<name>A0AAE9D1U2_CAEBR</name>
<dbReference type="FunFam" id="3.40.50.1820:FF:000021">
    <property type="entry name" value="Lipase"/>
    <property type="match status" value="1"/>
</dbReference>
<dbReference type="InterPro" id="IPR025483">
    <property type="entry name" value="Lipase_euk"/>
</dbReference>
<proteinExistence type="inferred from homology"/>
<dbReference type="GO" id="GO:0016788">
    <property type="term" value="F:hydrolase activity, acting on ester bonds"/>
    <property type="evidence" value="ECO:0007669"/>
    <property type="project" value="InterPro"/>
</dbReference>
<dbReference type="Gene3D" id="3.40.50.1820">
    <property type="entry name" value="alpha/beta hydrolase"/>
    <property type="match status" value="1"/>
</dbReference>
<evidence type="ECO:0000256" key="6">
    <source>
        <dbReference type="ARBA" id="ARBA00023098"/>
    </source>
</evidence>
<dbReference type="AlphaFoldDB" id="A0AAE9D1U2"/>
<evidence type="ECO:0000259" key="11">
    <source>
        <dbReference type="Pfam" id="PF04083"/>
    </source>
</evidence>
<comment type="subcellular location">
    <subcellularLocation>
        <location evidence="1">Lysosome lumen</location>
    </subcellularLocation>
</comment>
<evidence type="ECO:0000313" key="12">
    <source>
        <dbReference type="EMBL" id="ULT90968.1"/>
    </source>
</evidence>
<keyword evidence="6" id="KW-0443">Lipid metabolism</keyword>
<organism evidence="12 13">
    <name type="scientific">Caenorhabditis briggsae</name>
    <dbReference type="NCBI Taxonomy" id="6238"/>
    <lineage>
        <taxon>Eukaryota</taxon>
        <taxon>Metazoa</taxon>
        <taxon>Ecdysozoa</taxon>
        <taxon>Nematoda</taxon>
        <taxon>Chromadorea</taxon>
        <taxon>Rhabditida</taxon>
        <taxon>Rhabditina</taxon>
        <taxon>Rhabditomorpha</taxon>
        <taxon>Rhabditoidea</taxon>
        <taxon>Rhabditidae</taxon>
        <taxon>Peloderinae</taxon>
        <taxon>Caenorhabditis</taxon>
    </lineage>
</organism>
<evidence type="ECO:0000256" key="10">
    <source>
        <dbReference type="PIRSR" id="PIRSR000862-1"/>
    </source>
</evidence>